<keyword evidence="5" id="KW-1185">Reference proteome</keyword>
<dbReference type="GO" id="GO:0008714">
    <property type="term" value="F:AMP nucleosidase activity"/>
    <property type="evidence" value="ECO:0007669"/>
    <property type="project" value="UniProtKB-EC"/>
</dbReference>
<proteinExistence type="predicted"/>
<accession>A0A942E842</accession>
<dbReference type="Pfam" id="PF03641">
    <property type="entry name" value="Lysine_decarbox"/>
    <property type="match status" value="1"/>
</dbReference>
<reference evidence="4" key="1">
    <citation type="submission" date="2021-04" db="EMBL/GenBank/DDBJ databases">
        <title>Devosia litorisediminis sp. nov., isolated from a sand dune.</title>
        <authorList>
            <person name="Park S."/>
            <person name="Yoon J.-H."/>
        </authorList>
    </citation>
    <scope>NUCLEOTIDE SEQUENCE</scope>
    <source>
        <strain evidence="4">BSSL-BM10</strain>
    </source>
</reference>
<evidence type="ECO:0000256" key="2">
    <source>
        <dbReference type="ARBA" id="ARBA00011985"/>
    </source>
</evidence>
<dbReference type="InterPro" id="IPR031100">
    <property type="entry name" value="LOG_fam"/>
</dbReference>
<evidence type="ECO:0000313" key="4">
    <source>
        <dbReference type="EMBL" id="MBS3849167.1"/>
    </source>
</evidence>
<sequence>MEPTKRGPVLAVFASNKGPGDAERASLMSQAGTYFAKRGAQLVCLAEKGVIPVPLITAARSAGGAVQVVADGSIVLPPALKGVTMEVVEDAPARLNRIAGLAEGMVALPGSLASATELFGVWSAAKALGRNTPVVMLNRHKAFEVMRGYSVDVLSPGLPGYDRAIQFADNIEDLWSRISRLVSEAR</sequence>
<evidence type="ECO:0000256" key="1">
    <source>
        <dbReference type="ARBA" id="ARBA00000274"/>
    </source>
</evidence>
<dbReference type="AlphaFoldDB" id="A0A942E842"/>
<dbReference type="EC" id="3.2.2.4" evidence="2"/>
<organism evidence="4 5">
    <name type="scientific">Devosia litorisediminis</name>
    <dbReference type="NCBI Taxonomy" id="2829817"/>
    <lineage>
        <taxon>Bacteria</taxon>
        <taxon>Pseudomonadati</taxon>
        <taxon>Pseudomonadota</taxon>
        <taxon>Alphaproteobacteria</taxon>
        <taxon>Hyphomicrobiales</taxon>
        <taxon>Devosiaceae</taxon>
        <taxon>Devosia</taxon>
    </lineage>
</organism>
<protein>
    <recommendedName>
        <fullName evidence="3">AMP nucleosidase</fullName>
        <ecNumber evidence="2">3.2.2.4</ecNumber>
    </recommendedName>
    <alternativeName>
        <fullName evidence="3">AMP nucleosidase</fullName>
    </alternativeName>
</protein>
<evidence type="ECO:0000256" key="3">
    <source>
        <dbReference type="ARBA" id="ARBA00031983"/>
    </source>
</evidence>
<dbReference type="Proteomes" id="UP000678281">
    <property type="component" value="Unassembled WGS sequence"/>
</dbReference>
<evidence type="ECO:0000313" key="5">
    <source>
        <dbReference type="Proteomes" id="UP000678281"/>
    </source>
</evidence>
<comment type="caution">
    <text evidence="4">The sequence shown here is derived from an EMBL/GenBank/DDBJ whole genome shotgun (WGS) entry which is preliminary data.</text>
</comment>
<gene>
    <name evidence="4" type="ORF">KD146_10720</name>
</gene>
<dbReference type="SUPFAM" id="SSF102405">
    <property type="entry name" value="MCP/YpsA-like"/>
    <property type="match status" value="1"/>
</dbReference>
<comment type="catalytic activity">
    <reaction evidence="1">
        <text>AMP + H2O = D-ribose 5-phosphate + adenine</text>
        <dbReference type="Rhea" id="RHEA:20129"/>
        <dbReference type="ChEBI" id="CHEBI:15377"/>
        <dbReference type="ChEBI" id="CHEBI:16708"/>
        <dbReference type="ChEBI" id="CHEBI:78346"/>
        <dbReference type="ChEBI" id="CHEBI:456215"/>
        <dbReference type="EC" id="3.2.2.4"/>
    </reaction>
</comment>
<name>A0A942E842_9HYPH</name>
<dbReference type="RefSeq" id="WP_212658657.1">
    <property type="nucleotide sequence ID" value="NZ_JAGXTP010000001.1"/>
</dbReference>
<dbReference type="Gene3D" id="3.40.50.450">
    <property type="match status" value="1"/>
</dbReference>
<dbReference type="EMBL" id="JAGXTP010000001">
    <property type="protein sequence ID" value="MBS3849167.1"/>
    <property type="molecule type" value="Genomic_DNA"/>
</dbReference>